<keyword evidence="2" id="KW-0479">Metal-binding</keyword>
<reference evidence="5" key="1">
    <citation type="submission" date="2017-03" db="EMBL/GenBank/DDBJ databases">
        <title>Phytopthora megakarya and P. palmivora, two closely related causual agents of cacao black pod achieved similar genome size and gene model numbers by different mechanisms.</title>
        <authorList>
            <person name="Ali S."/>
            <person name="Shao J."/>
            <person name="Larry D.J."/>
            <person name="Kronmiller B."/>
            <person name="Shen D."/>
            <person name="Strem M.D."/>
            <person name="Melnick R.L."/>
            <person name="Guiltinan M.J."/>
            <person name="Tyler B.M."/>
            <person name="Meinhardt L.W."/>
            <person name="Bailey B.A."/>
        </authorList>
    </citation>
    <scope>NUCLEOTIDE SEQUENCE [LARGE SCALE GENOMIC DNA]</scope>
    <source>
        <strain evidence="5">zdho120</strain>
    </source>
</reference>
<dbReference type="EMBL" id="NBNE01003523">
    <property type="protein sequence ID" value="OWZ07483.1"/>
    <property type="molecule type" value="Genomic_DNA"/>
</dbReference>
<comment type="cofactor">
    <cofactor evidence="1">
        <name>a divalent metal cation</name>
        <dbReference type="ChEBI" id="CHEBI:60240"/>
    </cofactor>
</comment>
<comment type="caution">
    <text evidence="4">The sequence shown here is derived from an EMBL/GenBank/DDBJ whole genome shotgun (WGS) entry which is preliminary data.</text>
</comment>
<keyword evidence="5" id="KW-1185">Reference proteome</keyword>
<dbReference type="OrthoDB" id="122071at2759"/>
<organism evidence="4 5">
    <name type="scientific">Phytophthora megakarya</name>
    <dbReference type="NCBI Taxonomy" id="4795"/>
    <lineage>
        <taxon>Eukaryota</taxon>
        <taxon>Sar</taxon>
        <taxon>Stramenopiles</taxon>
        <taxon>Oomycota</taxon>
        <taxon>Peronosporomycetes</taxon>
        <taxon>Peronosporales</taxon>
        <taxon>Peronosporaceae</taxon>
        <taxon>Phytophthora</taxon>
    </lineage>
</organism>
<evidence type="ECO:0000313" key="5">
    <source>
        <dbReference type="Proteomes" id="UP000198211"/>
    </source>
</evidence>
<evidence type="ECO:0000259" key="3">
    <source>
        <dbReference type="Pfam" id="PF13359"/>
    </source>
</evidence>
<dbReference type="Pfam" id="PF13359">
    <property type="entry name" value="DDE_Tnp_4"/>
    <property type="match status" value="1"/>
</dbReference>
<evidence type="ECO:0000313" key="4">
    <source>
        <dbReference type="EMBL" id="OWZ07483.1"/>
    </source>
</evidence>
<accession>A0A225VPX9</accession>
<dbReference type="GO" id="GO:0046872">
    <property type="term" value="F:metal ion binding"/>
    <property type="evidence" value="ECO:0007669"/>
    <property type="project" value="UniProtKB-KW"/>
</dbReference>
<protein>
    <recommendedName>
        <fullName evidence="3">DDE Tnp4 domain-containing protein</fullName>
    </recommendedName>
</protein>
<sequence length="90" mass="10295">MFKDNKAFHLQKLKKLPSEETLPDEGPLLDTHPDEWAILADNGYQGVSEFLRCIIPKKGQNISRADQSNNDKIAHDRGIVENYFGRLNWG</sequence>
<evidence type="ECO:0000256" key="2">
    <source>
        <dbReference type="ARBA" id="ARBA00022723"/>
    </source>
</evidence>
<gene>
    <name evidence="4" type="ORF">PHMEG_00020119</name>
</gene>
<proteinExistence type="predicted"/>
<dbReference type="InterPro" id="IPR027806">
    <property type="entry name" value="HARBI1_dom"/>
</dbReference>
<dbReference type="Proteomes" id="UP000198211">
    <property type="component" value="Unassembled WGS sequence"/>
</dbReference>
<name>A0A225VPX9_9STRA</name>
<feature type="domain" description="DDE Tnp4" evidence="3">
    <location>
        <begin position="4"/>
        <end position="87"/>
    </location>
</feature>
<dbReference type="AlphaFoldDB" id="A0A225VPX9"/>
<evidence type="ECO:0000256" key="1">
    <source>
        <dbReference type="ARBA" id="ARBA00001968"/>
    </source>
</evidence>